<dbReference type="InterPro" id="IPR001879">
    <property type="entry name" value="GPCR_2_extracellular_dom"/>
</dbReference>
<dbReference type="InterPro" id="IPR017983">
    <property type="entry name" value="GPCR_2_secretin-like_CS"/>
</dbReference>
<organism evidence="15 16">
    <name type="scientific">Oedothorax gibbosus</name>
    <dbReference type="NCBI Taxonomy" id="931172"/>
    <lineage>
        <taxon>Eukaryota</taxon>
        <taxon>Metazoa</taxon>
        <taxon>Ecdysozoa</taxon>
        <taxon>Arthropoda</taxon>
        <taxon>Chelicerata</taxon>
        <taxon>Arachnida</taxon>
        <taxon>Araneae</taxon>
        <taxon>Araneomorphae</taxon>
        <taxon>Entelegynae</taxon>
        <taxon>Araneoidea</taxon>
        <taxon>Linyphiidae</taxon>
        <taxon>Erigoninae</taxon>
        <taxon>Oedothorax</taxon>
    </lineage>
</organism>
<name>A0AAV6VPW8_9ARAC</name>
<dbReference type="EMBL" id="JAFNEN010000053">
    <property type="protein sequence ID" value="KAG8197561.1"/>
    <property type="molecule type" value="Genomic_DNA"/>
</dbReference>
<evidence type="ECO:0000256" key="3">
    <source>
        <dbReference type="ARBA" id="ARBA00022475"/>
    </source>
</evidence>
<dbReference type="PROSITE" id="PS00649">
    <property type="entry name" value="G_PROTEIN_RECEP_F2_1"/>
    <property type="match status" value="1"/>
</dbReference>
<dbReference type="PRINTS" id="PR00249">
    <property type="entry name" value="GPCRSECRETIN"/>
</dbReference>
<keyword evidence="8" id="KW-0675">Receptor</keyword>
<evidence type="ECO:0000256" key="10">
    <source>
        <dbReference type="ARBA" id="ARBA00023224"/>
    </source>
</evidence>
<feature type="region of interest" description="Disordered" evidence="11">
    <location>
        <begin position="415"/>
        <end position="444"/>
    </location>
</feature>
<evidence type="ECO:0000256" key="1">
    <source>
        <dbReference type="ARBA" id="ARBA00004651"/>
    </source>
</evidence>
<evidence type="ECO:0000259" key="14">
    <source>
        <dbReference type="PROSITE" id="PS50261"/>
    </source>
</evidence>
<dbReference type="InterPro" id="IPR050332">
    <property type="entry name" value="GPCR_2"/>
</dbReference>
<dbReference type="PROSITE" id="PS50261">
    <property type="entry name" value="G_PROTEIN_RECEP_F2_4"/>
    <property type="match status" value="1"/>
</dbReference>
<keyword evidence="6" id="KW-0297">G-protein coupled receptor</keyword>
<dbReference type="SUPFAM" id="SSF111418">
    <property type="entry name" value="Hormone receptor domain"/>
    <property type="match status" value="1"/>
</dbReference>
<dbReference type="PANTHER" id="PTHR45620">
    <property type="entry name" value="PDF RECEPTOR-LIKE PROTEIN-RELATED"/>
    <property type="match status" value="1"/>
</dbReference>
<dbReference type="Proteomes" id="UP000827092">
    <property type="component" value="Unassembled WGS sequence"/>
</dbReference>
<evidence type="ECO:0000313" key="16">
    <source>
        <dbReference type="Proteomes" id="UP000827092"/>
    </source>
</evidence>
<dbReference type="AlphaFoldDB" id="A0AAV6VPW8"/>
<dbReference type="PANTHER" id="PTHR45620:SF17">
    <property type="entry name" value="PDF RECEPTOR"/>
    <property type="match status" value="1"/>
</dbReference>
<dbReference type="GO" id="GO:0007188">
    <property type="term" value="P:adenylate cyclase-modulating G protein-coupled receptor signaling pathway"/>
    <property type="evidence" value="ECO:0007669"/>
    <property type="project" value="TreeGrafter"/>
</dbReference>
<dbReference type="SMART" id="SM00008">
    <property type="entry name" value="HormR"/>
    <property type="match status" value="1"/>
</dbReference>
<dbReference type="PROSITE" id="PS50227">
    <property type="entry name" value="G_PROTEIN_RECEP_F2_3"/>
    <property type="match status" value="1"/>
</dbReference>
<dbReference type="Pfam" id="PF02793">
    <property type="entry name" value="HRM"/>
    <property type="match status" value="1"/>
</dbReference>
<dbReference type="GO" id="GO:0007166">
    <property type="term" value="P:cell surface receptor signaling pathway"/>
    <property type="evidence" value="ECO:0007669"/>
    <property type="project" value="InterPro"/>
</dbReference>
<comment type="subcellular location">
    <subcellularLocation>
        <location evidence="1">Cell membrane</location>
        <topology evidence="1">Multi-pass membrane protein</topology>
    </subcellularLocation>
</comment>
<keyword evidence="16" id="KW-1185">Reference proteome</keyword>
<keyword evidence="7 12" id="KW-0472">Membrane</keyword>
<gene>
    <name evidence="15" type="ORF">JTE90_021292</name>
</gene>
<evidence type="ECO:0000256" key="9">
    <source>
        <dbReference type="ARBA" id="ARBA00023180"/>
    </source>
</evidence>
<keyword evidence="10" id="KW-0807">Transducer</keyword>
<sequence length="444" mass="50733">MSEQERCEAQYVKSVDLNVSETHCRAVWDGFLCWPATQSMSVVHMPCPPEKGVDISKFAFRVCDKEGAWLGHPERETSALGWSNYSDCFTSEIRLLLDKLYTHSESDVQRKIQIAKETRVIEMAGLSVSLVLLLISIFIFIYFGSLRNKRTQVHKNLFVAMFVQVVVRLVLYTDQWMSRENIDNAANRTAHPFSIENKPVLCELVYVVLEYARTSVFVWMLLEGIHLHTSVVLVFPAEVKFAFFLAIGWGAPVIFVTVWASVMATYFSTTQCWWGYAFSRYYWILEGPRMCIIAINFVILLNIVCIVLMKVQVNTSSELQQIRKAVRAALLLLPLLGITNVMDIIPGPIEGTPLQFAIWSYTAHIFSASQGFFISLLYCFLNKEVQEAIRKHWRFYRFSGKSLLAGWSRPDSMPVPRIRPVTEENAVSRQNDKLSSEEPPVGPL</sequence>
<evidence type="ECO:0000256" key="6">
    <source>
        <dbReference type="ARBA" id="ARBA00023040"/>
    </source>
</evidence>
<feature type="transmembrane region" description="Helical" evidence="12">
    <location>
        <begin position="329"/>
        <end position="349"/>
    </location>
</feature>
<evidence type="ECO:0000256" key="8">
    <source>
        <dbReference type="ARBA" id="ARBA00023170"/>
    </source>
</evidence>
<keyword evidence="3" id="KW-1003">Cell membrane</keyword>
<feature type="domain" description="G-protein coupled receptors family 2 profile 1" evidence="13">
    <location>
        <begin position="6"/>
        <end position="92"/>
    </location>
</feature>
<keyword evidence="9" id="KW-0325">Glycoprotein</keyword>
<feature type="transmembrane region" description="Helical" evidence="12">
    <location>
        <begin position="287"/>
        <end position="308"/>
    </location>
</feature>
<protein>
    <submittedName>
        <fullName evidence="15">Uncharacterized protein</fullName>
    </submittedName>
</protein>
<feature type="transmembrane region" description="Helical" evidence="12">
    <location>
        <begin position="216"/>
        <end position="235"/>
    </location>
</feature>
<accession>A0AAV6VPW8</accession>
<feature type="transmembrane region" description="Helical" evidence="12">
    <location>
        <begin position="361"/>
        <end position="381"/>
    </location>
</feature>
<evidence type="ECO:0000256" key="4">
    <source>
        <dbReference type="ARBA" id="ARBA00022692"/>
    </source>
</evidence>
<evidence type="ECO:0000256" key="11">
    <source>
        <dbReference type="SAM" id="MobiDB-lite"/>
    </source>
</evidence>
<dbReference type="GO" id="GO:0005886">
    <property type="term" value="C:plasma membrane"/>
    <property type="evidence" value="ECO:0007669"/>
    <property type="project" value="UniProtKB-SubCell"/>
</dbReference>
<dbReference type="Gene3D" id="1.20.1070.10">
    <property type="entry name" value="Rhodopsin 7-helix transmembrane proteins"/>
    <property type="match status" value="1"/>
</dbReference>
<feature type="transmembrane region" description="Helical" evidence="12">
    <location>
        <begin position="156"/>
        <end position="173"/>
    </location>
</feature>
<dbReference type="InterPro" id="IPR036445">
    <property type="entry name" value="GPCR_2_extracell_dom_sf"/>
</dbReference>
<dbReference type="GO" id="GO:0008528">
    <property type="term" value="F:G protein-coupled peptide receptor activity"/>
    <property type="evidence" value="ECO:0007669"/>
    <property type="project" value="TreeGrafter"/>
</dbReference>
<keyword evidence="4 12" id="KW-0812">Transmembrane</keyword>
<reference evidence="15 16" key="1">
    <citation type="journal article" date="2022" name="Nat. Ecol. Evol.">
        <title>A masculinizing supergene underlies an exaggerated male reproductive morph in a spider.</title>
        <authorList>
            <person name="Hendrickx F."/>
            <person name="De Corte Z."/>
            <person name="Sonet G."/>
            <person name="Van Belleghem S.M."/>
            <person name="Kostlbacher S."/>
            <person name="Vangestel C."/>
        </authorList>
    </citation>
    <scope>NUCLEOTIDE SEQUENCE [LARGE SCALE GENOMIC DNA]</scope>
    <source>
        <strain evidence="15">W744_W776</strain>
    </source>
</reference>
<evidence type="ECO:0000259" key="13">
    <source>
        <dbReference type="PROSITE" id="PS50227"/>
    </source>
</evidence>
<proteinExistence type="inferred from homology"/>
<dbReference type="InterPro" id="IPR017981">
    <property type="entry name" value="GPCR_2-like_7TM"/>
</dbReference>
<dbReference type="Gene3D" id="4.10.1240.10">
    <property type="entry name" value="GPCR, family 2, extracellular hormone receptor domain"/>
    <property type="match status" value="1"/>
</dbReference>
<evidence type="ECO:0000256" key="7">
    <source>
        <dbReference type="ARBA" id="ARBA00023136"/>
    </source>
</evidence>
<feature type="domain" description="G-protein coupled receptors family 2 profile 2" evidence="14">
    <location>
        <begin position="118"/>
        <end position="382"/>
    </location>
</feature>
<feature type="transmembrane region" description="Helical" evidence="12">
    <location>
        <begin position="123"/>
        <end position="144"/>
    </location>
</feature>
<dbReference type="Pfam" id="PF00002">
    <property type="entry name" value="7tm_2"/>
    <property type="match status" value="1"/>
</dbReference>
<evidence type="ECO:0000313" key="15">
    <source>
        <dbReference type="EMBL" id="KAG8197561.1"/>
    </source>
</evidence>
<evidence type="ECO:0000256" key="5">
    <source>
        <dbReference type="ARBA" id="ARBA00022989"/>
    </source>
</evidence>
<comment type="similarity">
    <text evidence="2">Belongs to the G-protein coupled receptor 2 family.</text>
</comment>
<feature type="transmembrane region" description="Helical" evidence="12">
    <location>
        <begin position="242"/>
        <end position="267"/>
    </location>
</feature>
<comment type="caution">
    <text evidence="15">The sequence shown here is derived from an EMBL/GenBank/DDBJ whole genome shotgun (WGS) entry which is preliminary data.</text>
</comment>
<keyword evidence="5 12" id="KW-1133">Transmembrane helix</keyword>
<dbReference type="InterPro" id="IPR000832">
    <property type="entry name" value="GPCR_2_secretin-like"/>
</dbReference>
<evidence type="ECO:0000256" key="12">
    <source>
        <dbReference type="SAM" id="Phobius"/>
    </source>
</evidence>
<dbReference type="PROSITE" id="PS00650">
    <property type="entry name" value="G_PROTEIN_RECEP_F2_2"/>
    <property type="match status" value="1"/>
</dbReference>
<evidence type="ECO:0000256" key="2">
    <source>
        <dbReference type="ARBA" id="ARBA00005314"/>
    </source>
</evidence>